<organism evidence="1 2">
    <name type="scientific">Actinacidiphila paucisporea</name>
    <dbReference type="NCBI Taxonomy" id="310782"/>
    <lineage>
        <taxon>Bacteria</taxon>
        <taxon>Bacillati</taxon>
        <taxon>Actinomycetota</taxon>
        <taxon>Actinomycetes</taxon>
        <taxon>Kitasatosporales</taxon>
        <taxon>Streptomycetaceae</taxon>
        <taxon>Actinacidiphila</taxon>
    </lineage>
</organism>
<dbReference type="Proteomes" id="UP000184111">
    <property type="component" value="Unassembled WGS sequence"/>
</dbReference>
<dbReference type="STRING" id="310782.SAMN05216499_101598"/>
<name>A0A1M6V6Y1_9ACTN</name>
<protein>
    <submittedName>
        <fullName evidence="1">FXSXX-COOH protein</fullName>
    </submittedName>
</protein>
<evidence type="ECO:0000313" key="2">
    <source>
        <dbReference type="Proteomes" id="UP000184111"/>
    </source>
</evidence>
<dbReference type="EMBL" id="FRBI01000001">
    <property type="protein sequence ID" value="SHK77222.1"/>
    <property type="molecule type" value="Genomic_DNA"/>
</dbReference>
<dbReference type="AlphaFoldDB" id="A0A1M6V6Y1"/>
<evidence type="ECO:0000313" key="1">
    <source>
        <dbReference type="EMBL" id="SHK77222.1"/>
    </source>
</evidence>
<sequence>MEAEPHGGATAPDVLTLDLESLRTVEHPVLAALLSDLRERVAATGGEALWGFDNSM</sequence>
<proteinExistence type="predicted"/>
<keyword evidence="2" id="KW-1185">Reference proteome</keyword>
<dbReference type="OrthoDB" id="4295266at2"/>
<reference evidence="1 2" key="1">
    <citation type="submission" date="2016-11" db="EMBL/GenBank/DDBJ databases">
        <authorList>
            <person name="Jaros S."/>
            <person name="Januszkiewicz K."/>
            <person name="Wedrychowicz H."/>
        </authorList>
    </citation>
    <scope>NUCLEOTIDE SEQUENCE [LARGE SCALE GENOMIC DNA]</scope>
    <source>
        <strain evidence="1 2">CGMCC 4.2025</strain>
    </source>
</reference>
<accession>A0A1M6V6Y1</accession>
<dbReference type="RefSeq" id="WP_073493230.1">
    <property type="nucleotide sequence ID" value="NZ_FRBI01000001.1"/>
</dbReference>
<dbReference type="InterPro" id="IPR026334">
    <property type="entry name" value="FxSxx-COOH"/>
</dbReference>
<gene>
    <name evidence="1" type="ORF">SAMN05216499_101598</name>
</gene>
<dbReference type="NCBIfam" id="TIGR04268">
    <property type="entry name" value="FxSxx-COOH"/>
    <property type="match status" value="1"/>
</dbReference>